<evidence type="ECO:0000313" key="2">
    <source>
        <dbReference type="EMBL" id="CDC71795.1"/>
    </source>
</evidence>
<feature type="transmembrane region" description="Helical" evidence="1">
    <location>
        <begin position="12"/>
        <end position="33"/>
    </location>
</feature>
<dbReference type="Proteomes" id="UP001139365">
    <property type="component" value="Unassembled WGS sequence"/>
</dbReference>
<dbReference type="EMBL" id="CBFW010000085">
    <property type="protein sequence ID" value="CDC71795.1"/>
    <property type="molecule type" value="Genomic_DNA"/>
</dbReference>
<feature type="transmembrane region" description="Helical" evidence="1">
    <location>
        <begin position="39"/>
        <end position="62"/>
    </location>
</feature>
<organism evidence="2 4">
    <name type="scientific">Candidatus Colimorpha enterica</name>
    <dbReference type="NCBI Taxonomy" id="3083063"/>
    <lineage>
        <taxon>Bacteria</taxon>
        <taxon>Pseudomonadati</taxon>
        <taxon>Bacteroidota</taxon>
        <taxon>Bacteroidia</taxon>
        <taxon>Bacteroidales</taxon>
        <taxon>Candidatus Colimorpha</taxon>
    </lineage>
</organism>
<protein>
    <submittedName>
        <fullName evidence="2">Uncharacterized protein</fullName>
    </submittedName>
</protein>
<reference evidence="2" key="1">
    <citation type="submission" date="2012-11" db="EMBL/GenBank/DDBJ databases">
        <title>Dependencies among metagenomic species, viruses, plasmids and units of genetic variation.</title>
        <authorList>
            <person name="Nielsen H.B."/>
            <person name="Almeida M."/>
            <person name="Juncker A.S."/>
            <person name="Rasmussen S."/>
            <person name="Li J."/>
            <person name="Sunagawa S."/>
            <person name="Plichta D."/>
            <person name="Gautier L."/>
            <person name="Le Chatelier E."/>
            <person name="Peletier E."/>
            <person name="Bonde I."/>
            <person name="Nielsen T."/>
            <person name="Manichanh C."/>
            <person name="Arumugam M."/>
            <person name="Batto J."/>
            <person name="Santos M.B.Q.D."/>
            <person name="Blom N."/>
            <person name="Borruel N."/>
            <person name="Burgdorf K.S."/>
            <person name="Boumezbeur F."/>
            <person name="Casellas F."/>
            <person name="Dore J."/>
            <person name="Guarner F."/>
            <person name="Hansen T."/>
            <person name="Hildebrand F."/>
            <person name="Kaas R.S."/>
            <person name="Kennedy S."/>
            <person name="Kristiansen K."/>
            <person name="Kultima J.R."/>
            <person name="Leonard P."/>
            <person name="Levenez F."/>
            <person name="Lund O."/>
            <person name="Moumen B."/>
            <person name="Le Paslier D."/>
            <person name="Pons N."/>
            <person name="Pedersen O."/>
            <person name="Prifti E."/>
            <person name="Qin J."/>
            <person name="Raes J."/>
            <person name="Tap J."/>
            <person name="Tims S."/>
            <person name="Ussery D.W."/>
            <person name="Yamada T."/>
            <person name="MetaHit consortium"/>
            <person name="Renault P."/>
            <person name="Sicheritz-Ponten T."/>
            <person name="Bork P."/>
            <person name="Wang J."/>
            <person name="Brunak S."/>
            <person name="Ehrlich S.D."/>
        </authorList>
    </citation>
    <scope>NUCLEOTIDE SEQUENCE [LARGE SCALE GENOMIC DNA]</scope>
</reference>
<evidence type="ECO:0000256" key="1">
    <source>
        <dbReference type="SAM" id="Phobius"/>
    </source>
</evidence>
<name>R6THS1_9BACT</name>
<keyword evidence="1" id="KW-1133">Transmembrane helix</keyword>
<evidence type="ECO:0000313" key="4">
    <source>
        <dbReference type="Proteomes" id="UP000017938"/>
    </source>
</evidence>
<sequence length="194" mass="21493">MINFLKGYSYDIFKMFVNQLGMTMFGLVLSMATSRNDPLFIISSVFSIIFYMVLLYTMTWDIGYAEKIRIEGKRMKYHPEKGFVLSLCANAINLLLGIIITVSYYSATAYSVIGGTVKNPTAPVSVVNIYGVARSVATLLQGMYGGIINCLFVNQPWIFIVIVLPAVLTCGFAYIMGVKGKRITKMVGPDGKKD</sequence>
<proteinExistence type="predicted"/>
<reference evidence="3 5" key="2">
    <citation type="submission" date="2022-03" db="EMBL/GenBank/DDBJ databases">
        <title>Metagenome-assembled genomes from swine fecal metagenomes.</title>
        <authorList>
            <person name="Holman D.B."/>
            <person name="Kommadath A."/>
        </authorList>
    </citation>
    <scope>NUCLEOTIDE SEQUENCE [LARGE SCALE GENOMIC DNA]</scope>
    <source>
        <strain evidence="3">SUG147</strain>
    </source>
</reference>
<keyword evidence="1" id="KW-0812">Transmembrane</keyword>
<feature type="transmembrane region" description="Helical" evidence="1">
    <location>
        <begin position="157"/>
        <end position="176"/>
    </location>
</feature>
<keyword evidence="1" id="KW-0472">Membrane</keyword>
<evidence type="ECO:0000313" key="3">
    <source>
        <dbReference type="EMBL" id="MCI5755664.1"/>
    </source>
</evidence>
<comment type="caution">
    <text evidence="2">The sequence shown here is derived from an EMBL/GenBank/DDBJ whole genome shotgun (WGS) entry which is preliminary data.</text>
</comment>
<evidence type="ECO:0000313" key="5">
    <source>
        <dbReference type="Proteomes" id="UP001139365"/>
    </source>
</evidence>
<dbReference type="EMBL" id="JALEMU010000080">
    <property type="protein sequence ID" value="MCI5755664.1"/>
    <property type="molecule type" value="Genomic_DNA"/>
</dbReference>
<dbReference type="Proteomes" id="UP000017938">
    <property type="component" value="Unassembled WGS sequence"/>
</dbReference>
<dbReference type="AlphaFoldDB" id="R6THS1"/>
<dbReference type="STRING" id="1263015.BN580_00918"/>
<accession>R6THS1</accession>
<gene>
    <name evidence="2" type="ORF">BN580_00918</name>
    <name evidence="3" type="ORF">MR241_05160</name>
</gene>
<feature type="transmembrane region" description="Helical" evidence="1">
    <location>
        <begin position="83"/>
        <end position="105"/>
    </location>
</feature>